<reference evidence="2" key="1">
    <citation type="journal article" date="2020" name="Stud. Mycol.">
        <title>101 Dothideomycetes genomes: a test case for predicting lifestyles and emergence of pathogens.</title>
        <authorList>
            <person name="Haridas S."/>
            <person name="Albert R."/>
            <person name="Binder M."/>
            <person name="Bloem J."/>
            <person name="Labutti K."/>
            <person name="Salamov A."/>
            <person name="Andreopoulos B."/>
            <person name="Baker S."/>
            <person name="Barry K."/>
            <person name="Bills G."/>
            <person name="Bluhm B."/>
            <person name="Cannon C."/>
            <person name="Castanera R."/>
            <person name="Culley D."/>
            <person name="Daum C."/>
            <person name="Ezra D."/>
            <person name="Gonzalez J."/>
            <person name="Henrissat B."/>
            <person name="Kuo A."/>
            <person name="Liang C."/>
            <person name="Lipzen A."/>
            <person name="Lutzoni F."/>
            <person name="Magnuson J."/>
            <person name="Mondo S."/>
            <person name="Nolan M."/>
            <person name="Ohm R."/>
            <person name="Pangilinan J."/>
            <person name="Park H.-J."/>
            <person name="Ramirez L."/>
            <person name="Alfaro M."/>
            <person name="Sun H."/>
            <person name="Tritt A."/>
            <person name="Yoshinaga Y."/>
            <person name="Zwiers L.-H."/>
            <person name="Turgeon B."/>
            <person name="Goodwin S."/>
            <person name="Spatafora J."/>
            <person name="Crous P."/>
            <person name="Grigoriev I."/>
        </authorList>
    </citation>
    <scope>NUCLEOTIDE SEQUENCE</scope>
    <source>
        <strain evidence="2">CBS 379.55</strain>
    </source>
</reference>
<dbReference type="RefSeq" id="XP_033649283.1">
    <property type="nucleotide sequence ID" value="XM_033801275.1"/>
</dbReference>
<feature type="region of interest" description="Disordered" evidence="1">
    <location>
        <begin position="241"/>
        <end position="264"/>
    </location>
</feature>
<organism evidence="2 3">
    <name type="scientific">Westerdykella ornata</name>
    <dbReference type="NCBI Taxonomy" id="318751"/>
    <lineage>
        <taxon>Eukaryota</taxon>
        <taxon>Fungi</taxon>
        <taxon>Dikarya</taxon>
        <taxon>Ascomycota</taxon>
        <taxon>Pezizomycotina</taxon>
        <taxon>Dothideomycetes</taxon>
        <taxon>Pleosporomycetidae</taxon>
        <taxon>Pleosporales</taxon>
        <taxon>Sporormiaceae</taxon>
        <taxon>Westerdykella</taxon>
    </lineage>
</organism>
<gene>
    <name evidence="2" type="ORF">EI97DRAFT_462541</name>
</gene>
<name>A0A6A6J6A7_WESOR</name>
<feature type="compositionally biased region" description="Basic and acidic residues" evidence="1">
    <location>
        <begin position="350"/>
        <end position="362"/>
    </location>
</feature>
<dbReference type="AlphaFoldDB" id="A0A6A6J6A7"/>
<feature type="region of interest" description="Disordered" evidence="1">
    <location>
        <begin position="347"/>
        <end position="372"/>
    </location>
</feature>
<evidence type="ECO:0000313" key="3">
    <source>
        <dbReference type="Proteomes" id="UP000800097"/>
    </source>
</evidence>
<evidence type="ECO:0000313" key="2">
    <source>
        <dbReference type="EMBL" id="KAF2271744.1"/>
    </source>
</evidence>
<dbReference type="Proteomes" id="UP000800097">
    <property type="component" value="Unassembled WGS sequence"/>
</dbReference>
<dbReference type="GeneID" id="54554450"/>
<keyword evidence="3" id="KW-1185">Reference proteome</keyword>
<sequence length="413" mass="47478">MSSAYYTPSNRLIDLSHMPEEDRDVLNALLERKLGLVPKSLRLTNSIDDIALMNPQYPYKEHDLCGSASLSWRRFELHQRGQALNKWEPNVLLSYFVSNVDGHRSFELYFDQTKARIFDCLTAFFANTATNIQKAYILACLEAAKFPDAKFEKQPTKYRSRFIHMFQEDPSQFRYYSHQKRKDNVSKAITHMDTSANMWNKMVAERGWRAEEDELKTMEMLCALCGHHLMYDPKTFTFSGMGTKTMKERPKRPTRKRRTKTKSKAAELMDVVQQPSAPPSSDISKQVLSKYEALSLNLSPYEEQIRASAPFEGLIASFPGWYPYHQVQMNDIQVLEYDFSALQSVAPSADKGEGHDGNKEEEAGMFGRPNEKGELDLSGLNLRSLILDLGRLNIEDAQDDEMEDSIAHKRRKV</sequence>
<protein>
    <submittedName>
        <fullName evidence="2">Uncharacterized protein</fullName>
    </submittedName>
</protein>
<evidence type="ECO:0000256" key="1">
    <source>
        <dbReference type="SAM" id="MobiDB-lite"/>
    </source>
</evidence>
<accession>A0A6A6J6A7</accession>
<dbReference type="EMBL" id="ML986533">
    <property type="protein sequence ID" value="KAF2271744.1"/>
    <property type="molecule type" value="Genomic_DNA"/>
</dbReference>
<feature type="compositionally biased region" description="Basic residues" evidence="1">
    <location>
        <begin position="249"/>
        <end position="263"/>
    </location>
</feature>
<proteinExistence type="predicted"/>
<dbReference type="OrthoDB" id="3799802at2759"/>